<dbReference type="InterPro" id="IPR001878">
    <property type="entry name" value="Znf_CCHC"/>
</dbReference>
<keyword evidence="1" id="KW-0479">Metal-binding</keyword>
<feature type="compositionally biased region" description="Basic and acidic residues" evidence="2">
    <location>
        <begin position="1215"/>
        <end position="1225"/>
    </location>
</feature>
<reference evidence="4 5" key="1">
    <citation type="journal article" date="2019" name="Sci. Rep.">
        <title>A high-quality genome of Eragrostis curvula grass provides insights into Poaceae evolution and supports new strategies to enhance forage quality.</title>
        <authorList>
            <person name="Carballo J."/>
            <person name="Santos B.A.C.M."/>
            <person name="Zappacosta D."/>
            <person name="Garbus I."/>
            <person name="Selva J.P."/>
            <person name="Gallo C.A."/>
            <person name="Diaz A."/>
            <person name="Albertini E."/>
            <person name="Caccamo M."/>
            <person name="Echenique V."/>
        </authorList>
    </citation>
    <scope>NUCLEOTIDE SEQUENCE [LARGE SCALE GENOMIC DNA]</scope>
    <source>
        <strain evidence="5">cv. Victoria</strain>
        <tissue evidence="4">Leaf</tissue>
    </source>
</reference>
<dbReference type="InterPro" id="IPR036047">
    <property type="entry name" value="F-box-like_dom_sf"/>
</dbReference>
<dbReference type="InterPro" id="IPR036875">
    <property type="entry name" value="Znf_CCHC_sf"/>
</dbReference>
<evidence type="ECO:0000313" key="5">
    <source>
        <dbReference type="Proteomes" id="UP000324897"/>
    </source>
</evidence>
<dbReference type="GO" id="GO:0003676">
    <property type="term" value="F:nucleic acid binding"/>
    <property type="evidence" value="ECO:0007669"/>
    <property type="project" value="InterPro"/>
</dbReference>
<feature type="compositionally biased region" description="Low complexity" evidence="2">
    <location>
        <begin position="576"/>
        <end position="587"/>
    </location>
</feature>
<feature type="region of interest" description="Disordered" evidence="2">
    <location>
        <begin position="714"/>
        <end position="769"/>
    </location>
</feature>
<dbReference type="PROSITE" id="PS50158">
    <property type="entry name" value="ZF_CCHC"/>
    <property type="match status" value="1"/>
</dbReference>
<name>A0A5J9VYQ2_9POAL</name>
<feature type="non-terminal residue" evidence="4">
    <location>
        <position position="1"/>
    </location>
</feature>
<dbReference type="OrthoDB" id="695829at2759"/>
<feature type="region of interest" description="Disordered" evidence="2">
    <location>
        <begin position="336"/>
        <end position="358"/>
    </location>
</feature>
<dbReference type="GO" id="GO:0008270">
    <property type="term" value="F:zinc ion binding"/>
    <property type="evidence" value="ECO:0007669"/>
    <property type="project" value="UniProtKB-KW"/>
</dbReference>
<dbReference type="SUPFAM" id="SSF81383">
    <property type="entry name" value="F-box domain"/>
    <property type="match status" value="1"/>
</dbReference>
<feature type="compositionally biased region" description="Polar residues" evidence="2">
    <location>
        <begin position="1047"/>
        <end position="1066"/>
    </location>
</feature>
<keyword evidence="5" id="KW-1185">Reference proteome</keyword>
<evidence type="ECO:0000256" key="1">
    <source>
        <dbReference type="PROSITE-ProRule" id="PRU00047"/>
    </source>
</evidence>
<keyword evidence="1" id="KW-0862">Zinc</keyword>
<comment type="caution">
    <text evidence="4">The sequence shown here is derived from an EMBL/GenBank/DDBJ whole genome shotgun (WGS) entry which is preliminary data.</text>
</comment>
<keyword evidence="1" id="KW-0863">Zinc-finger</keyword>
<feature type="compositionally biased region" description="Basic and acidic residues" evidence="2">
    <location>
        <begin position="1016"/>
        <end position="1038"/>
    </location>
</feature>
<feature type="region of interest" description="Disordered" evidence="2">
    <location>
        <begin position="1008"/>
        <end position="1070"/>
    </location>
</feature>
<feature type="compositionally biased region" description="Gly residues" evidence="2">
    <location>
        <begin position="615"/>
        <end position="631"/>
    </location>
</feature>
<feature type="compositionally biased region" description="Polar residues" evidence="2">
    <location>
        <begin position="1368"/>
        <end position="1377"/>
    </location>
</feature>
<feature type="compositionally biased region" description="Gly residues" evidence="2">
    <location>
        <begin position="588"/>
        <end position="602"/>
    </location>
</feature>
<evidence type="ECO:0000313" key="4">
    <source>
        <dbReference type="EMBL" id="TVU40757.1"/>
    </source>
</evidence>
<feature type="compositionally biased region" description="Basic and acidic residues" evidence="2">
    <location>
        <begin position="1263"/>
        <end position="1279"/>
    </location>
</feature>
<feature type="region of interest" description="Disordered" evidence="2">
    <location>
        <begin position="1346"/>
        <end position="1377"/>
    </location>
</feature>
<feature type="compositionally biased region" description="Basic residues" evidence="2">
    <location>
        <begin position="1355"/>
        <end position="1365"/>
    </location>
</feature>
<dbReference type="PANTHER" id="PTHR33170">
    <property type="entry name" value="DUF4283 DOMAIN-CONTAINING PROTEIN-RELATED"/>
    <property type="match status" value="1"/>
</dbReference>
<evidence type="ECO:0000256" key="2">
    <source>
        <dbReference type="SAM" id="MobiDB-lite"/>
    </source>
</evidence>
<feature type="compositionally biased region" description="Basic residues" evidence="2">
    <location>
        <begin position="632"/>
        <end position="647"/>
    </location>
</feature>
<accession>A0A5J9VYQ2</accession>
<dbReference type="Gene3D" id="4.10.60.10">
    <property type="entry name" value="Zinc finger, CCHC-type"/>
    <property type="match status" value="1"/>
</dbReference>
<feature type="region of interest" description="Disordered" evidence="2">
    <location>
        <begin position="568"/>
        <end position="685"/>
    </location>
</feature>
<gene>
    <name evidence="4" type="ORF">EJB05_14233</name>
</gene>
<feature type="region of interest" description="Disordered" evidence="2">
    <location>
        <begin position="1198"/>
        <end position="1285"/>
    </location>
</feature>
<feature type="compositionally biased region" description="Gly residues" evidence="2">
    <location>
        <begin position="648"/>
        <end position="657"/>
    </location>
</feature>
<organism evidence="4 5">
    <name type="scientific">Eragrostis curvula</name>
    <name type="common">weeping love grass</name>
    <dbReference type="NCBI Taxonomy" id="38414"/>
    <lineage>
        <taxon>Eukaryota</taxon>
        <taxon>Viridiplantae</taxon>
        <taxon>Streptophyta</taxon>
        <taxon>Embryophyta</taxon>
        <taxon>Tracheophyta</taxon>
        <taxon>Spermatophyta</taxon>
        <taxon>Magnoliopsida</taxon>
        <taxon>Liliopsida</taxon>
        <taxon>Poales</taxon>
        <taxon>Poaceae</taxon>
        <taxon>PACMAD clade</taxon>
        <taxon>Chloridoideae</taxon>
        <taxon>Eragrostideae</taxon>
        <taxon>Eragrostidinae</taxon>
        <taxon>Eragrostis</taxon>
    </lineage>
</organism>
<proteinExistence type="predicted"/>
<dbReference type="EMBL" id="RWGY01000007">
    <property type="protein sequence ID" value="TVU40757.1"/>
    <property type="molecule type" value="Genomic_DNA"/>
</dbReference>
<dbReference type="Proteomes" id="UP000324897">
    <property type="component" value="Chromosome 4"/>
</dbReference>
<feature type="compositionally biased region" description="Low complexity" evidence="2">
    <location>
        <begin position="658"/>
        <end position="683"/>
    </location>
</feature>
<feature type="domain" description="CCHC-type" evidence="3">
    <location>
        <begin position="774"/>
        <end position="789"/>
    </location>
</feature>
<dbReference type="PANTHER" id="PTHR33170:SF41">
    <property type="entry name" value="CCHC-TYPE DOMAIN-CONTAINING PROTEIN"/>
    <property type="match status" value="1"/>
</dbReference>
<evidence type="ECO:0000259" key="3">
    <source>
        <dbReference type="PROSITE" id="PS50158"/>
    </source>
</evidence>
<protein>
    <recommendedName>
        <fullName evidence="3">CCHC-type domain-containing protein</fullName>
    </recommendedName>
</protein>
<dbReference type="SUPFAM" id="SSF57756">
    <property type="entry name" value="Retrovirus zinc finger-like domains"/>
    <property type="match status" value="1"/>
</dbReference>
<sequence length="1377" mass="148768">LAAPPPVPARLPDDLIAAEILARIPPDDPALLLRAVATCRALRGLLADRAFLRRHRDLHGGAAPMLGFVFNGDRPDAARFIPTSSFRPRTLDHADLVALDARHGRVLLYRSSDEAFVVWNPITDQQRELPFPEVEFIYWNAAVLCAAAASCDHLGCCNGGPFLVAFVGATYGRITYASTYSSEADAWNNTIAGVASVDFPDIKKQATLVGNKLYFPATRRRSEERILEFDLDHRQLSSIDPPIRRPTSSAGWDRTLAWVLCSTVNLSGRFSFSQMPLAVVGYADAEGLGAILLRTIAGVFEIDLNSRRIRKLSSRIIKRAVIPYMSFYTHGDHAGDPDPRPFLAGDPPLASRRHPPPESLRTAPPLYAVFSVPVISGHVHGVEDRLGTRFWALGSDTESEEDDEIESIAAPDFIQQAGELGFSMEELARADEEMPVSPTSQKPILVEGSLAEKIINAMVQKRSKAWTPATKPWQGPLPPPRKSPMRTLGDALATAKVRPSDVKKSNKQLGRQVLVLGSDMPYRPTPGLVALFARTGTGCKLPRAPYSRSRLTTAATYVSVARRAMENGGANGGAQGNQQRGGAANRGIGRGAGQGGMVGRGGFQANNQGFHPGYGDRGYTGRGGGRYGNNGRGRHGGGHFHGGRHRGGFGGRLGRGFHGQADGGHQNHGAAGDQAQDAPGGEQEANNMQVETTTVSLPAHAAALLQQVLASLQGMNTPPSQDGAAPKADNVKGGSGSAKLVPIKNLSKATAPHELSESSAQGAAKGNSGKSPYCYRCLRKGHVKENCNEEMYCAICDRVDHFTHRCPKYRGDKPSAVPCGYAVEGLGFYQIPDSIIPVQHNDSRIASIRVTDGVLTIPNVISELERLIAGKWKWNVEDVGNNTFRTLFPSRAELMRMVEWGVVQTKFQKAKLRIEQRMIGDKVKNVMPKIWVQITGLPKELMDFLIIWAIGAILGVTKDVDMGFTRKHDICRMQVLVLDPNLIPQFVDVVIGDYLYELQFMVEENVDEDNPEPMDMDFHGNDNDMGHDGSNDESHTPDGKSGPPNGKGNTVQKGKSGVTGSLSANEAKQRRATIAGHAALQKPVYHITVPGLGGHGMPSAYLTQDTVNDAPGVDSADSVAEAVDAHVLPQGLGGAPLAYDMAPQHNIDAKLNCDASYDNFDAELNHDNTTAPTTLASAALSCGAGVMAGQEHLGAEADLSAPKATSEESVLNSEEFNRELARMGEPEVQSEETTMEDLAAIPEASPVHSASRKSKRSAASVDDESRDRAEKLKASRNEGPDSVSVSGSVACLKNVELSRLNNVNWIDKKMKVIEKEEKELADEEELDKFILNHLCGEIMEEVMDLGNDQDDRIVPRPKPKSKNKVKGCSTTIPNKSQ</sequence>